<comment type="caution">
    <text evidence="8">The sequence shown here is derived from an EMBL/GenBank/DDBJ whole genome shotgun (WGS) entry which is preliminary data.</text>
</comment>
<dbReference type="InterPro" id="IPR036821">
    <property type="entry name" value="Peptide_deformylase_sf"/>
</dbReference>
<dbReference type="NCBIfam" id="TIGR00079">
    <property type="entry name" value="pept_deformyl"/>
    <property type="match status" value="1"/>
</dbReference>
<reference evidence="8" key="1">
    <citation type="submission" date="2023-10" db="EMBL/GenBank/DDBJ databases">
        <title>Whole Genome based description of the genera Actinobaculum and Actinotignum reveals a complex phylogenetic relationship within the species included in the genus Actinotignum.</title>
        <authorList>
            <person name="Jensen C.S."/>
            <person name="Dargis R."/>
            <person name="Kemp M."/>
            <person name="Christensen J.J."/>
        </authorList>
    </citation>
    <scope>NUCLEOTIDE SEQUENCE</scope>
    <source>
        <strain evidence="8">SLA_B511</strain>
    </source>
</reference>
<feature type="binding site" evidence="6">
    <location>
        <position position="138"/>
    </location>
    <ligand>
        <name>Fe cation</name>
        <dbReference type="ChEBI" id="CHEBI:24875"/>
    </ligand>
</feature>
<gene>
    <name evidence="6 8" type="primary">def</name>
    <name evidence="8" type="ORF">R6G80_06145</name>
</gene>
<dbReference type="GO" id="GO:0046872">
    <property type="term" value="F:metal ion binding"/>
    <property type="evidence" value="ECO:0007669"/>
    <property type="project" value="UniProtKB-KW"/>
</dbReference>
<evidence type="ECO:0000256" key="5">
    <source>
        <dbReference type="ARBA" id="ARBA00023004"/>
    </source>
</evidence>
<dbReference type="PIRSF" id="PIRSF004749">
    <property type="entry name" value="Pep_def"/>
    <property type="match status" value="1"/>
</dbReference>
<evidence type="ECO:0000256" key="1">
    <source>
        <dbReference type="ARBA" id="ARBA00010759"/>
    </source>
</evidence>
<feature type="region of interest" description="Disordered" evidence="7">
    <location>
        <begin position="163"/>
        <end position="185"/>
    </location>
</feature>
<name>A0AAW9HW48_9ACTO</name>
<dbReference type="GO" id="GO:0042586">
    <property type="term" value="F:peptide deformylase activity"/>
    <property type="evidence" value="ECO:0007669"/>
    <property type="project" value="UniProtKB-UniRule"/>
</dbReference>
<evidence type="ECO:0000256" key="2">
    <source>
        <dbReference type="ARBA" id="ARBA00022723"/>
    </source>
</evidence>
<sequence>MSIRPIVITGDPVLHNPTEPITVFDDNLAKLVEDMYNTCEAAPGVGLAGPQIGINKSIFVWMYKDQNEAPERGVAINPTLWIEPIDPCEEAWEEGCLSFPGEQYPLKRSPRAILQAVNEKNEPFEIHATGWFARILQHEFDHLTGHLYVDRLEPREAALAKATKRKNGWGKKGNTWMPGVDNLEG</sequence>
<dbReference type="Gene3D" id="3.90.45.10">
    <property type="entry name" value="Peptide deformylase"/>
    <property type="match status" value="1"/>
</dbReference>
<dbReference type="CDD" id="cd00487">
    <property type="entry name" value="Pep_deformylase"/>
    <property type="match status" value="1"/>
</dbReference>
<protein>
    <recommendedName>
        <fullName evidence="6">Peptide deformylase</fullName>
        <shortName evidence="6">PDF</shortName>
        <ecNumber evidence="6">3.5.1.88</ecNumber>
    </recommendedName>
    <alternativeName>
        <fullName evidence="6">Polypeptide deformylase</fullName>
    </alternativeName>
</protein>
<dbReference type="PRINTS" id="PR01576">
    <property type="entry name" value="PDEFORMYLASE"/>
</dbReference>
<dbReference type="AlphaFoldDB" id="A0AAW9HW48"/>
<dbReference type="RefSeq" id="WP_320756630.1">
    <property type="nucleotide sequence ID" value="NZ_JAWNGC010000007.1"/>
</dbReference>
<dbReference type="EMBL" id="JAWNGC010000007">
    <property type="protein sequence ID" value="MDY5155303.1"/>
    <property type="molecule type" value="Genomic_DNA"/>
</dbReference>
<dbReference type="Proteomes" id="UP001281731">
    <property type="component" value="Unassembled WGS sequence"/>
</dbReference>
<dbReference type="PANTHER" id="PTHR10458">
    <property type="entry name" value="PEPTIDE DEFORMYLASE"/>
    <property type="match status" value="1"/>
</dbReference>
<keyword evidence="2 6" id="KW-0479">Metal-binding</keyword>
<keyword evidence="5 6" id="KW-0408">Iron</keyword>
<dbReference type="EC" id="3.5.1.88" evidence="6"/>
<evidence type="ECO:0000256" key="4">
    <source>
        <dbReference type="ARBA" id="ARBA00022917"/>
    </source>
</evidence>
<evidence type="ECO:0000256" key="3">
    <source>
        <dbReference type="ARBA" id="ARBA00022801"/>
    </source>
</evidence>
<organism evidence="8 9">
    <name type="scientific">Actinotignum urinale</name>
    <dbReference type="NCBI Taxonomy" id="190146"/>
    <lineage>
        <taxon>Bacteria</taxon>
        <taxon>Bacillati</taxon>
        <taxon>Actinomycetota</taxon>
        <taxon>Actinomycetes</taxon>
        <taxon>Actinomycetales</taxon>
        <taxon>Actinomycetaceae</taxon>
        <taxon>Actinotignum</taxon>
    </lineage>
</organism>
<comment type="cofactor">
    <cofactor evidence="6">
        <name>Fe(2+)</name>
        <dbReference type="ChEBI" id="CHEBI:29033"/>
    </cofactor>
    <text evidence="6">Binds 1 Fe(2+) ion.</text>
</comment>
<evidence type="ECO:0000256" key="7">
    <source>
        <dbReference type="SAM" id="MobiDB-lite"/>
    </source>
</evidence>
<keyword evidence="4 6" id="KW-0648">Protein biosynthesis</keyword>
<evidence type="ECO:0000313" key="9">
    <source>
        <dbReference type="Proteomes" id="UP001281731"/>
    </source>
</evidence>
<dbReference type="InterPro" id="IPR023635">
    <property type="entry name" value="Peptide_deformylase"/>
</dbReference>
<comment type="function">
    <text evidence="6">Removes the formyl group from the N-terminal Met of newly synthesized proteins. Requires at least a dipeptide for an efficient rate of reaction. N-terminal L-methionine is a prerequisite for activity but the enzyme has broad specificity at other positions.</text>
</comment>
<evidence type="ECO:0000256" key="6">
    <source>
        <dbReference type="HAMAP-Rule" id="MF_00163"/>
    </source>
</evidence>
<dbReference type="PANTHER" id="PTHR10458:SF2">
    <property type="entry name" value="PEPTIDE DEFORMYLASE, MITOCHONDRIAL"/>
    <property type="match status" value="1"/>
</dbReference>
<comment type="catalytic activity">
    <reaction evidence="6">
        <text>N-terminal N-formyl-L-methionyl-[peptide] + H2O = N-terminal L-methionyl-[peptide] + formate</text>
        <dbReference type="Rhea" id="RHEA:24420"/>
        <dbReference type="Rhea" id="RHEA-COMP:10639"/>
        <dbReference type="Rhea" id="RHEA-COMP:10640"/>
        <dbReference type="ChEBI" id="CHEBI:15377"/>
        <dbReference type="ChEBI" id="CHEBI:15740"/>
        <dbReference type="ChEBI" id="CHEBI:49298"/>
        <dbReference type="ChEBI" id="CHEBI:64731"/>
        <dbReference type="EC" id="3.5.1.88"/>
    </reaction>
</comment>
<comment type="similarity">
    <text evidence="1 6">Belongs to the polypeptide deformylase family.</text>
</comment>
<dbReference type="GO" id="GO:0006412">
    <property type="term" value="P:translation"/>
    <property type="evidence" value="ECO:0007669"/>
    <property type="project" value="UniProtKB-UniRule"/>
</dbReference>
<feature type="binding site" evidence="6">
    <location>
        <position position="96"/>
    </location>
    <ligand>
        <name>Fe cation</name>
        <dbReference type="ChEBI" id="CHEBI:24875"/>
    </ligand>
</feature>
<accession>A0AAW9HW48</accession>
<feature type="binding site" evidence="6">
    <location>
        <position position="142"/>
    </location>
    <ligand>
        <name>Fe cation</name>
        <dbReference type="ChEBI" id="CHEBI:24875"/>
    </ligand>
</feature>
<dbReference type="SUPFAM" id="SSF56420">
    <property type="entry name" value="Peptide deformylase"/>
    <property type="match status" value="1"/>
</dbReference>
<evidence type="ECO:0000313" key="8">
    <source>
        <dbReference type="EMBL" id="MDY5155303.1"/>
    </source>
</evidence>
<dbReference type="Pfam" id="PF01327">
    <property type="entry name" value="Pep_deformylase"/>
    <property type="match status" value="1"/>
</dbReference>
<proteinExistence type="inferred from homology"/>
<feature type="active site" evidence="6">
    <location>
        <position position="139"/>
    </location>
</feature>
<dbReference type="NCBIfam" id="NF001159">
    <property type="entry name" value="PRK00150.1-3"/>
    <property type="match status" value="1"/>
</dbReference>
<keyword evidence="3 6" id="KW-0378">Hydrolase</keyword>
<dbReference type="HAMAP" id="MF_00163">
    <property type="entry name" value="Pep_deformylase"/>
    <property type="match status" value="1"/>
</dbReference>